<gene>
    <name evidence="2" type="ORF">ACFPK4_17005</name>
</gene>
<evidence type="ECO:0000259" key="1">
    <source>
        <dbReference type="Pfam" id="PF24295"/>
    </source>
</evidence>
<protein>
    <submittedName>
        <fullName evidence="2">T6SS immunity periplasmic lipoprotein</fullName>
    </submittedName>
</protein>
<reference evidence="2 3" key="1">
    <citation type="submission" date="2024-09" db="EMBL/GenBank/DDBJ databases">
        <title>Genomes of Rahnella.</title>
        <authorList>
            <person name="Mnguni F.C."/>
            <person name="Shin G.Y."/>
            <person name="Coutinho T."/>
        </authorList>
    </citation>
    <scope>NUCLEOTIDE SEQUENCE [LARGE SCALE GENOMIC DNA]</scope>
    <source>
        <strain evidence="2 3">20WA0057</strain>
    </source>
</reference>
<dbReference type="NCBIfam" id="NF045617">
    <property type="entry name" value="mostly_LP"/>
    <property type="match status" value="1"/>
</dbReference>
<feature type="domain" description="DUF7480" evidence="1">
    <location>
        <begin position="24"/>
        <end position="110"/>
    </location>
</feature>
<keyword evidence="2" id="KW-0449">Lipoprotein</keyword>
<evidence type="ECO:0000313" key="2">
    <source>
        <dbReference type="EMBL" id="MFD3225239.1"/>
    </source>
</evidence>
<dbReference type="PROSITE" id="PS51257">
    <property type="entry name" value="PROKAR_LIPOPROTEIN"/>
    <property type="match status" value="1"/>
</dbReference>
<evidence type="ECO:0000313" key="3">
    <source>
        <dbReference type="Proteomes" id="UP001598201"/>
    </source>
</evidence>
<comment type="caution">
    <text evidence="2">The sequence shown here is derived from an EMBL/GenBank/DDBJ whole genome shotgun (WGS) entry which is preliminary data.</text>
</comment>
<name>A0ABW6CDK9_RAHSY</name>
<dbReference type="Pfam" id="PF24295">
    <property type="entry name" value="DUF7480"/>
    <property type="match status" value="1"/>
</dbReference>
<dbReference type="RefSeq" id="WP_037033062.1">
    <property type="nucleotide sequence ID" value="NZ_JAADJV010000003.1"/>
</dbReference>
<dbReference type="InterPro" id="IPR054657">
    <property type="entry name" value="T6SS_periplasmic_put"/>
</dbReference>
<organism evidence="2 3">
    <name type="scientific">Rahnella sp. (strain Y9602)</name>
    <dbReference type="NCBI Taxonomy" id="2703885"/>
    <lineage>
        <taxon>Bacteria</taxon>
        <taxon>Pseudomonadati</taxon>
        <taxon>Pseudomonadota</taxon>
        <taxon>Gammaproteobacteria</taxon>
        <taxon>Enterobacterales</taxon>
        <taxon>Yersiniaceae</taxon>
        <taxon>Rahnella</taxon>
    </lineage>
</organism>
<accession>A0ABW6CDK9</accession>
<proteinExistence type="predicted"/>
<dbReference type="EMBL" id="JBHUCJ010000045">
    <property type="protein sequence ID" value="MFD3225239.1"/>
    <property type="molecule type" value="Genomic_DNA"/>
</dbReference>
<dbReference type="Proteomes" id="UP001598201">
    <property type="component" value="Unassembled WGS sequence"/>
</dbReference>
<keyword evidence="3" id="KW-1185">Reference proteome</keyword>
<dbReference type="InterPro" id="IPR055903">
    <property type="entry name" value="DUF7480"/>
</dbReference>
<sequence>MKKIIIICVFLLTGCLGDKIPWDPAEVRQSGQEVCLLAPGINSDFIYEKMKIQKSGEKVEFKANIPGQQHAKNRCLPLMGYKFISGIEYNVSFSVVKINAGERKVYAARLIYKY</sequence>